<keyword evidence="3 6" id="KW-0812">Transmembrane</keyword>
<feature type="transmembrane region" description="Helical" evidence="6">
    <location>
        <begin position="399"/>
        <end position="419"/>
    </location>
</feature>
<dbReference type="Pfam" id="PF07690">
    <property type="entry name" value="MFS_1"/>
    <property type="match status" value="1"/>
</dbReference>
<dbReference type="Proteomes" id="UP001177769">
    <property type="component" value="Chromosome"/>
</dbReference>
<feature type="transmembrane region" description="Helical" evidence="6">
    <location>
        <begin position="309"/>
        <end position="328"/>
    </location>
</feature>
<comment type="subcellular location">
    <subcellularLocation>
        <location evidence="1">Cell membrane</location>
        <topology evidence="1">Multi-pass membrane protein</topology>
    </subcellularLocation>
</comment>
<protein>
    <submittedName>
        <fullName evidence="7">MFS transporter</fullName>
    </submittedName>
</protein>
<dbReference type="CDD" id="cd06173">
    <property type="entry name" value="MFS_MefA_like"/>
    <property type="match status" value="1"/>
</dbReference>
<dbReference type="SUPFAM" id="SSF103473">
    <property type="entry name" value="MFS general substrate transporter"/>
    <property type="match status" value="1"/>
</dbReference>
<dbReference type="PANTHER" id="PTHR23513">
    <property type="entry name" value="INTEGRAL MEMBRANE EFFLUX PROTEIN-RELATED"/>
    <property type="match status" value="1"/>
</dbReference>
<evidence type="ECO:0000313" key="8">
    <source>
        <dbReference type="Proteomes" id="UP001177769"/>
    </source>
</evidence>
<feature type="transmembrane region" description="Helical" evidence="6">
    <location>
        <begin position="246"/>
        <end position="265"/>
    </location>
</feature>
<feature type="transmembrane region" description="Helical" evidence="6">
    <location>
        <begin position="84"/>
        <end position="105"/>
    </location>
</feature>
<feature type="transmembrane region" description="Helical" evidence="6">
    <location>
        <begin position="152"/>
        <end position="172"/>
    </location>
</feature>
<dbReference type="InterPro" id="IPR036259">
    <property type="entry name" value="MFS_trans_sf"/>
</dbReference>
<gene>
    <name evidence="7" type="ORF">PFX98_00405</name>
</gene>
<dbReference type="InterPro" id="IPR011701">
    <property type="entry name" value="MFS"/>
</dbReference>
<evidence type="ECO:0000256" key="2">
    <source>
        <dbReference type="ARBA" id="ARBA00022475"/>
    </source>
</evidence>
<sequence>MTRPETQAGKARLFANPNFRWLLGGGLLSMLGDQFTLIALPWLVLQLSGDALVLGTVLAVMGVPRAVFILVGGAIVDRHSPQRVLLLTKLINGALVGLLALLVWSGTLQLWMVYGLALGIGLATAFSYPAGSSILPQALPPEALQAANGTLMALRQLSVLLGPALAGALIVLLAEPGAPPAPQQHINDARGLALAFGFDAFSFFVSAWTLRQVRLGQRARPEPVPVLAAIAEAMRFFWRDVELRTLCLYFAAIGFFVGGPIQVALPVLAQTQLPGGAASLGLLLAGHGGGVLVGMALSGLLKGRRLGTLGATVLAIDACAGLAFLPFGHVHATWQGLALLVPLGALGGFVQVAVYTWMQQRIPPAMLGRAMSLFMFIFMGITPLAAAAAGAALKLLGLALLFSASGAALLLIVVLGLLLTPIRRIRDASPAPGLAP</sequence>
<keyword evidence="2" id="KW-1003">Cell membrane</keyword>
<organism evidence="7 8">
    <name type="scientific">Paucibacter sediminis</name>
    <dbReference type="NCBI Taxonomy" id="3019553"/>
    <lineage>
        <taxon>Bacteria</taxon>
        <taxon>Pseudomonadati</taxon>
        <taxon>Pseudomonadota</taxon>
        <taxon>Betaproteobacteria</taxon>
        <taxon>Burkholderiales</taxon>
        <taxon>Sphaerotilaceae</taxon>
        <taxon>Roseateles</taxon>
    </lineage>
</organism>
<name>A0AA95SLD3_9BURK</name>
<dbReference type="GO" id="GO:0022857">
    <property type="term" value="F:transmembrane transporter activity"/>
    <property type="evidence" value="ECO:0007669"/>
    <property type="project" value="InterPro"/>
</dbReference>
<feature type="transmembrane region" description="Helical" evidence="6">
    <location>
        <begin position="277"/>
        <end position="297"/>
    </location>
</feature>
<keyword evidence="5 6" id="KW-0472">Membrane</keyword>
<feature type="transmembrane region" description="Helical" evidence="6">
    <location>
        <begin position="370"/>
        <end position="393"/>
    </location>
</feature>
<proteinExistence type="predicted"/>
<evidence type="ECO:0000256" key="4">
    <source>
        <dbReference type="ARBA" id="ARBA00022989"/>
    </source>
</evidence>
<feature type="transmembrane region" description="Helical" evidence="6">
    <location>
        <begin position="334"/>
        <end position="358"/>
    </location>
</feature>
<feature type="transmembrane region" description="Helical" evidence="6">
    <location>
        <begin position="111"/>
        <end position="131"/>
    </location>
</feature>
<keyword evidence="8" id="KW-1185">Reference proteome</keyword>
<evidence type="ECO:0000313" key="7">
    <source>
        <dbReference type="EMBL" id="WIT12098.1"/>
    </source>
</evidence>
<feature type="transmembrane region" description="Helical" evidence="6">
    <location>
        <begin position="192"/>
        <end position="210"/>
    </location>
</feature>
<evidence type="ECO:0000256" key="3">
    <source>
        <dbReference type="ARBA" id="ARBA00022692"/>
    </source>
</evidence>
<dbReference type="Gene3D" id="1.20.1250.20">
    <property type="entry name" value="MFS general substrate transporter like domains"/>
    <property type="match status" value="1"/>
</dbReference>
<evidence type="ECO:0000256" key="5">
    <source>
        <dbReference type="ARBA" id="ARBA00023136"/>
    </source>
</evidence>
<feature type="transmembrane region" description="Helical" evidence="6">
    <location>
        <begin position="51"/>
        <end position="72"/>
    </location>
</feature>
<feature type="transmembrane region" description="Helical" evidence="6">
    <location>
        <begin position="21"/>
        <end position="45"/>
    </location>
</feature>
<dbReference type="EMBL" id="CP116346">
    <property type="protein sequence ID" value="WIT12098.1"/>
    <property type="molecule type" value="Genomic_DNA"/>
</dbReference>
<evidence type="ECO:0000256" key="6">
    <source>
        <dbReference type="SAM" id="Phobius"/>
    </source>
</evidence>
<dbReference type="RefSeq" id="WP_285233188.1">
    <property type="nucleotide sequence ID" value="NZ_CP116346.1"/>
</dbReference>
<dbReference type="AlphaFoldDB" id="A0AA95SLD3"/>
<accession>A0AA95SLD3</accession>
<dbReference type="GO" id="GO:0005886">
    <property type="term" value="C:plasma membrane"/>
    <property type="evidence" value="ECO:0007669"/>
    <property type="project" value="UniProtKB-SubCell"/>
</dbReference>
<evidence type="ECO:0000256" key="1">
    <source>
        <dbReference type="ARBA" id="ARBA00004651"/>
    </source>
</evidence>
<reference evidence="7" key="1">
    <citation type="submission" date="2023-01" db="EMBL/GenBank/DDBJ databases">
        <title>Whole genome sequence of Paucibacter sp. S2-9 isolated from pond sediment.</title>
        <authorList>
            <person name="Jung J.Y."/>
        </authorList>
    </citation>
    <scope>NUCLEOTIDE SEQUENCE</scope>
    <source>
        <strain evidence="7">S2-9</strain>
    </source>
</reference>
<dbReference type="PANTHER" id="PTHR23513:SF6">
    <property type="entry name" value="MAJOR FACILITATOR SUPERFAMILY ASSOCIATED DOMAIN-CONTAINING PROTEIN"/>
    <property type="match status" value="1"/>
</dbReference>
<dbReference type="KEGG" id="pais:PFX98_00405"/>
<keyword evidence="4 6" id="KW-1133">Transmembrane helix</keyword>